<organism evidence="3 4">
    <name type="scientific">Haematococcus lacustris</name>
    <name type="common">Green alga</name>
    <name type="synonym">Haematococcus pluvialis</name>
    <dbReference type="NCBI Taxonomy" id="44745"/>
    <lineage>
        <taxon>Eukaryota</taxon>
        <taxon>Viridiplantae</taxon>
        <taxon>Chlorophyta</taxon>
        <taxon>core chlorophytes</taxon>
        <taxon>Chlorophyceae</taxon>
        <taxon>CS clade</taxon>
        <taxon>Chlamydomonadales</taxon>
        <taxon>Haematococcaceae</taxon>
        <taxon>Haematococcus</taxon>
    </lineage>
</organism>
<evidence type="ECO:0000313" key="3">
    <source>
        <dbReference type="EMBL" id="GFH12075.1"/>
    </source>
</evidence>
<dbReference type="AlphaFoldDB" id="A0A699YS30"/>
<dbReference type="EMBL" id="BLLF01000466">
    <property type="protein sequence ID" value="GFH12075.1"/>
    <property type="molecule type" value="Genomic_DNA"/>
</dbReference>
<gene>
    <name evidence="3" type="ORF">HaLaN_07703</name>
</gene>
<dbReference type="Proteomes" id="UP000485058">
    <property type="component" value="Unassembled WGS sequence"/>
</dbReference>
<evidence type="ECO:0000256" key="1">
    <source>
        <dbReference type="SAM" id="MobiDB-lite"/>
    </source>
</evidence>
<sequence>MHPRLSRPAPVAAAALHLAQWRSALAACTTHAAPYCPLLDEVDSYPGHGVEGERGGRGRSGPGDHPYACHALAALAQVEWGAAATTLDTSKHARKEPCFSRPSKWRCLAASFFSSSTRFLSSTGASRCNSGRLRDECELATQAQSGSEAPDTTCQLRASADWPGHNGLVAMGAYFTSVSDSLQVLLGQVYVGRTVKALEAEAVCSRHSAQHTVPNKMKPRGCGTAGTRGTDYQG</sequence>
<reference evidence="3 4" key="1">
    <citation type="submission" date="2020-02" db="EMBL/GenBank/DDBJ databases">
        <title>Draft genome sequence of Haematococcus lacustris strain NIES-144.</title>
        <authorList>
            <person name="Morimoto D."/>
            <person name="Nakagawa S."/>
            <person name="Yoshida T."/>
            <person name="Sawayama S."/>
        </authorList>
    </citation>
    <scope>NUCLEOTIDE SEQUENCE [LARGE SCALE GENOMIC DNA]</scope>
    <source>
        <strain evidence="3 4">NIES-144</strain>
    </source>
</reference>
<feature type="chain" id="PRO_5025544462" evidence="2">
    <location>
        <begin position="27"/>
        <end position="234"/>
    </location>
</feature>
<feature type="signal peptide" evidence="2">
    <location>
        <begin position="1"/>
        <end position="26"/>
    </location>
</feature>
<comment type="caution">
    <text evidence="3">The sequence shown here is derived from an EMBL/GenBank/DDBJ whole genome shotgun (WGS) entry which is preliminary data.</text>
</comment>
<name>A0A699YS30_HAELA</name>
<keyword evidence="4" id="KW-1185">Reference proteome</keyword>
<evidence type="ECO:0000313" key="4">
    <source>
        <dbReference type="Proteomes" id="UP000485058"/>
    </source>
</evidence>
<protein>
    <submittedName>
        <fullName evidence="3">Uncharacterized protein</fullName>
    </submittedName>
</protein>
<keyword evidence="2" id="KW-0732">Signal</keyword>
<accession>A0A699YS30</accession>
<feature type="region of interest" description="Disordered" evidence="1">
    <location>
        <begin position="212"/>
        <end position="234"/>
    </location>
</feature>
<evidence type="ECO:0000256" key="2">
    <source>
        <dbReference type="SAM" id="SignalP"/>
    </source>
</evidence>
<proteinExistence type="predicted"/>